<sequence length="244" mass="27141">MASQLDSERHLRLIHKKVNPLNSDGLQRDYETVSVNRRMKMLYDSKSLAPNDCQKFKSAWKSAGKQYRQALASEKISGKHLAYARLSSPVNGFISKRFIEPGEMASPGQAVFEIVQLDPAEVSVGIPEIDVPLVHTWQERLRDGAAVSMTMTDAQGKKATAPEKGSRQGISWLSPVMQSTPPLMSTFGLQSLWPPGPLRMSAMPNRLPRSRRLNWTNSRPTLTGSSEHCTPEKTKDNKDSILIA</sequence>
<proteinExistence type="predicted"/>
<gene>
    <name evidence="2" type="ORF">SAMN04489760_105146</name>
</gene>
<evidence type="ECO:0000313" key="3">
    <source>
        <dbReference type="Proteomes" id="UP000198744"/>
    </source>
</evidence>
<dbReference type="Gene3D" id="1.10.287.470">
    <property type="entry name" value="Helix hairpin bin"/>
    <property type="match status" value="1"/>
</dbReference>
<dbReference type="AlphaFoldDB" id="A0A1H7W380"/>
<evidence type="ECO:0000313" key="2">
    <source>
        <dbReference type="EMBL" id="SEM15950.1"/>
    </source>
</evidence>
<dbReference type="GO" id="GO:1990281">
    <property type="term" value="C:efflux pump complex"/>
    <property type="evidence" value="ECO:0007669"/>
    <property type="project" value="TreeGrafter"/>
</dbReference>
<dbReference type="Proteomes" id="UP000198744">
    <property type="component" value="Unassembled WGS sequence"/>
</dbReference>
<dbReference type="SUPFAM" id="SSF111369">
    <property type="entry name" value="HlyD-like secretion proteins"/>
    <property type="match status" value="1"/>
</dbReference>
<evidence type="ECO:0000256" key="1">
    <source>
        <dbReference type="SAM" id="MobiDB-lite"/>
    </source>
</evidence>
<feature type="compositionally biased region" description="Polar residues" evidence="1">
    <location>
        <begin position="213"/>
        <end position="228"/>
    </location>
</feature>
<dbReference type="Gene3D" id="2.40.50.100">
    <property type="match status" value="1"/>
</dbReference>
<dbReference type="PANTHER" id="PTHR30469">
    <property type="entry name" value="MULTIDRUG RESISTANCE PROTEIN MDTA"/>
    <property type="match status" value="1"/>
</dbReference>
<reference evidence="2 3" key="1">
    <citation type="submission" date="2016-10" db="EMBL/GenBank/DDBJ databases">
        <authorList>
            <person name="de Groot N.N."/>
        </authorList>
    </citation>
    <scope>NUCLEOTIDE SEQUENCE [LARGE SCALE GENOMIC DNA]</scope>
    <source>
        <strain evidence="2 3">DSM 8423</strain>
    </source>
</reference>
<dbReference type="STRING" id="43775.SAMN04489760_105146"/>
<feature type="region of interest" description="Disordered" evidence="1">
    <location>
        <begin position="200"/>
        <end position="244"/>
    </location>
</feature>
<protein>
    <submittedName>
        <fullName evidence="2">HlyD family secretion protein</fullName>
    </submittedName>
</protein>
<dbReference type="GO" id="GO:0015562">
    <property type="term" value="F:efflux transmembrane transporter activity"/>
    <property type="evidence" value="ECO:0007669"/>
    <property type="project" value="TreeGrafter"/>
</dbReference>
<keyword evidence="3" id="KW-1185">Reference proteome</keyword>
<dbReference type="Gene3D" id="2.40.30.170">
    <property type="match status" value="1"/>
</dbReference>
<dbReference type="RefSeq" id="WP_093882672.1">
    <property type="nucleotide sequence ID" value="NZ_FOBS01000005.1"/>
</dbReference>
<feature type="compositionally biased region" description="Basic and acidic residues" evidence="1">
    <location>
        <begin position="229"/>
        <end position="244"/>
    </location>
</feature>
<accession>A0A1H7W380</accession>
<organism evidence="2 3">
    <name type="scientific">Syntrophus gentianae</name>
    <dbReference type="NCBI Taxonomy" id="43775"/>
    <lineage>
        <taxon>Bacteria</taxon>
        <taxon>Pseudomonadati</taxon>
        <taxon>Thermodesulfobacteriota</taxon>
        <taxon>Syntrophia</taxon>
        <taxon>Syntrophales</taxon>
        <taxon>Syntrophaceae</taxon>
        <taxon>Syntrophus</taxon>
    </lineage>
</organism>
<dbReference type="EMBL" id="FOBS01000005">
    <property type="protein sequence ID" value="SEM15950.1"/>
    <property type="molecule type" value="Genomic_DNA"/>
</dbReference>
<dbReference type="OrthoDB" id="9800209at2"/>
<name>A0A1H7W380_9BACT</name>